<protein>
    <submittedName>
        <fullName evidence="3">Uncharacterized protein</fullName>
    </submittedName>
</protein>
<feature type="chain" id="PRO_5022886340" evidence="2">
    <location>
        <begin position="28"/>
        <end position="668"/>
    </location>
</feature>
<keyword evidence="2" id="KW-0732">Signal</keyword>
<sequence length="668" mass="70642" precursor="true">MTISRSIRKRLRRYALLCLLTATSAGIAETSTSLMAEDTHDSGDLCGWVEDLSQTTFSKAALANRNESAQPPAAPFLSVSVDDELAIDTCNYDTYLANLLTASQSNSQVADPSHEQAVQQPDVPHEPDAKQDTVAATKPSASRTSSQFNATLATIAAAASAGNPIPLTQWTEPFAMVGPDGSHTPKEIKAFQAWFDNSKAFVAGLGNGAFSEFVPVVDFDGQVAGKPVDSVAVGDHDADSPAPVADPLVGSSAVIATIEEAYQPYDLAAEDLPPSNEPAEIDAVADGDTPEGNNPEHHELVWTDGLFSPSLQPFCIHSLGYMREPGWSPLAKSAWPAAERVAALPADSVNIQPREDSNAEENTVANLGASEEQTQPPVQPKSILVKDAPLVPPPIEPIAAAEVAGKAEQSQPSAEPELIVAQEAPEVTPAVEQIAAEEVADKAEQPQPSAEPELIVALEAPEVTPAAEQIAAEEVADKAEQPQPPAEPELVVAEVAPVVPPPVELMVEDEVEDEVMVEEASGLVGSPDCLLEDLIWQVSVAMEDATVTDQWLRPNRVGKRLASLVVGGDRVASRVASELALVWPVNAGPAKPIPGIGAKLLARAEAAEQLPAEGQAKPFTPEQLARAGATLWQWVDVAQGVFDDLSDRLNDVTEVARNRGTQNDSKRR</sequence>
<proteinExistence type="predicted"/>
<dbReference type="EMBL" id="CP036264">
    <property type="protein sequence ID" value="QEF99732.1"/>
    <property type="molecule type" value="Genomic_DNA"/>
</dbReference>
<evidence type="ECO:0000313" key="3">
    <source>
        <dbReference type="EMBL" id="QEF99732.1"/>
    </source>
</evidence>
<dbReference type="RefSeq" id="WP_147869091.1">
    <property type="nucleotide sequence ID" value="NZ_CP036264.1"/>
</dbReference>
<gene>
    <name evidence="3" type="ORF">Mal15_37980</name>
</gene>
<evidence type="ECO:0000256" key="2">
    <source>
        <dbReference type="SAM" id="SignalP"/>
    </source>
</evidence>
<accession>A0A5B9MEP3</accession>
<dbReference type="AlphaFoldDB" id="A0A5B9MEP3"/>
<dbReference type="KEGG" id="smam:Mal15_37980"/>
<feature type="region of interest" description="Disordered" evidence="1">
    <location>
        <begin position="106"/>
        <end position="145"/>
    </location>
</feature>
<keyword evidence="4" id="KW-1185">Reference proteome</keyword>
<evidence type="ECO:0000313" key="4">
    <source>
        <dbReference type="Proteomes" id="UP000321353"/>
    </source>
</evidence>
<organism evidence="3 4">
    <name type="scientific">Stieleria maiorica</name>
    <dbReference type="NCBI Taxonomy" id="2795974"/>
    <lineage>
        <taxon>Bacteria</taxon>
        <taxon>Pseudomonadati</taxon>
        <taxon>Planctomycetota</taxon>
        <taxon>Planctomycetia</taxon>
        <taxon>Pirellulales</taxon>
        <taxon>Pirellulaceae</taxon>
        <taxon>Stieleria</taxon>
    </lineage>
</organism>
<dbReference type="Proteomes" id="UP000321353">
    <property type="component" value="Chromosome"/>
</dbReference>
<reference evidence="3 4" key="1">
    <citation type="submission" date="2019-02" db="EMBL/GenBank/DDBJ databases">
        <title>Planctomycetal bacteria perform biofilm scaping via a novel small molecule.</title>
        <authorList>
            <person name="Jeske O."/>
            <person name="Boedeker C."/>
            <person name="Wiegand S."/>
            <person name="Breitling P."/>
            <person name="Kallscheuer N."/>
            <person name="Jogler M."/>
            <person name="Rohde M."/>
            <person name="Petersen J."/>
            <person name="Medema M.H."/>
            <person name="Surup F."/>
            <person name="Jogler C."/>
        </authorList>
    </citation>
    <scope>NUCLEOTIDE SEQUENCE [LARGE SCALE GENOMIC DNA]</scope>
    <source>
        <strain evidence="3 4">Mal15</strain>
    </source>
</reference>
<feature type="signal peptide" evidence="2">
    <location>
        <begin position="1"/>
        <end position="27"/>
    </location>
</feature>
<name>A0A5B9MEP3_9BACT</name>
<evidence type="ECO:0000256" key="1">
    <source>
        <dbReference type="SAM" id="MobiDB-lite"/>
    </source>
</evidence>